<dbReference type="EC" id="2.7.13.3" evidence="2"/>
<dbReference type="FunFam" id="3.30.565.10:FF:000006">
    <property type="entry name" value="Sensor histidine kinase WalK"/>
    <property type="match status" value="1"/>
</dbReference>
<feature type="transmembrane region" description="Helical" evidence="6">
    <location>
        <begin position="203"/>
        <end position="223"/>
    </location>
</feature>
<keyword evidence="6" id="KW-1133">Transmembrane helix</keyword>
<dbReference type="EMBL" id="LRXL01000045">
    <property type="protein sequence ID" value="OAB77959.1"/>
    <property type="molecule type" value="Genomic_DNA"/>
</dbReference>
<dbReference type="SMART" id="SM00388">
    <property type="entry name" value="HisKA"/>
    <property type="match status" value="1"/>
</dbReference>
<protein>
    <recommendedName>
        <fullName evidence="2">histidine kinase</fullName>
        <ecNumber evidence="2">2.7.13.3</ecNumber>
    </recommendedName>
</protein>
<keyword evidence="4" id="KW-0808">Transferase</keyword>
<dbReference type="STRING" id="1763537.ULVI_10745"/>
<dbReference type="InterPro" id="IPR036890">
    <property type="entry name" value="HATPase_C_sf"/>
</dbReference>
<dbReference type="InterPro" id="IPR005467">
    <property type="entry name" value="His_kinase_dom"/>
</dbReference>
<dbReference type="Pfam" id="PF02518">
    <property type="entry name" value="HATPase_c"/>
    <property type="match status" value="1"/>
</dbReference>
<dbReference type="PANTHER" id="PTHR43547">
    <property type="entry name" value="TWO-COMPONENT HISTIDINE KINASE"/>
    <property type="match status" value="1"/>
</dbReference>
<evidence type="ECO:0000256" key="1">
    <source>
        <dbReference type="ARBA" id="ARBA00000085"/>
    </source>
</evidence>
<evidence type="ECO:0000259" key="7">
    <source>
        <dbReference type="PROSITE" id="PS50109"/>
    </source>
</evidence>
<evidence type="ECO:0000313" key="8">
    <source>
        <dbReference type="EMBL" id="OAB77959.1"/>
    </source>
</evidence>
<name>A0A167GVY2_9FLAO</name>
<evidence type="ECO:0000313" key="9">
    <source>
        <dbReference type="Proteomes" id="UP000077013"/>
    </source>
</evidence>
<dbReference type="InterPro" id="IPR003594">
    <property type="entry name" value="HATPase_dom"/>
</dbReference>
<organism evidence="8 9">
    <name type="scientific">Cochleicola gelatinilyticus</name>
    <dbReference type="NCBI Taxonomy" id="1763537"/>
    <lineage>
        <taxon>Bacteria</taxon>
        <taxon>Pseudomonadati</taxon>
        <taxon>Bacteroidota</taxon>
        <taxon>Flavobacteriia</taxon>
        <taxon>Flavobacteriales</taxon>
        <taxon>Flavobacteriaceae</taxon>
        <taxon>Cochleicola</taxon>
    </lineage>
</organism>
<dbReference type="PANTHER" id="PTHR43547:SF2">
    <property type="entry name" value="HYBRID SIGNAL TRANSDUCTION HISTIDINE KINASE C"/>
    <property type="match status" value="1"/>
</dbReference>
<evidence type="ECO:0000256" key="3">
    <source>
        <dbReference type="ARBA" id="ARBA00022553"/>
    </source>
</evidence>
<dbReference type="SUPFAM" id="SSF47384">
    <property type="entry name" value="Homodimeric domain of signal transducing histidine kinase"/>
    <property type="match status" value="1"/>
</dbReference>
<evidence type="ECO:0000256" key="6">
    <source>
        <dbReference type="SAM" id="Phobius"/>
    </source>
</evidence>
<dbReference type="PRINTS" id="PR00344">
    <property type="entry name" value="BCTRLSENSOR"/>
</dbReference>
<feature type="domain" description="Histidine kinase" evidence="7">
    <location>
        <begin position="244"/>
        <end position="459"/>
    </location>
</feature>
<keyword evidence="6" id="KW-0812">Transmembrane</keyword>
<comment type="catalytic activity">
    <reaction evidence="1">
        <text>ATP + protein L-histidine = ADP + protein N-phospho-L-histidine.</text>
        <dbReference type="EC" id="2.7.13.3"/>
    </reaction>
</comment>
<evidence type="ECO:0000256" key="2">
    <source>
        <dbReference type="ARBA" id="ARBA00012438"/>
    </source>
</evidence>
<sequence length="459" mass="52028">MQLKTKGLIIAAVITLLALIAIQGYLIYNSYELKKKTITIDARNAVAKVYNTKEVDSILWLYRNDFLYHLEEYKSGNLTKDKAVEGLQQKAKEINPGFLNLYKQGIESQIPGINIKFKKLVTSITLTNNDGNSETIISEVTPDTILLVGQNFKQEDAMLINNSTWQKDHEFLNNGVPDKFDLTFKSSIYMNVTDWNTILFKELSGLFIVSSLLLLFVVALLYYSIQNLLKQKRLAEIKTDFINNITHELKTPLSTLSLATKTLTSSYAQDRTIASEAVEVVNRQNIRLQKLIDQVLQSSLGYQEIKLSKEELNGSLFMKQVIEDYRLTLHSEVNIITHIDNTGILLSADNFYLSTAIINLLNNAIKYGGRTLVVSYGIIKEENVHHITVTDDGIGISEKYQKYIFDKFYRVGEKDTHNFKGLGLGLYYTKQIIKAHNGSITVHSRVNHGATFIIKIPIV</sequence>
<dbReference type="InterPro" id="IPR036097">
    <property type="entry name" value="HisK_dim/P_sf"/>
</dbReference>
<gene>
    <name evidence="8" type="ORF">ULVI_10745</name>
</gene>
<reference evidence="8 9" key="1">
    <citation type="submission" date="2016-02" db="EMBL/GenBank/DDBJ databases">
        <title>Ulvibacter sp. LPB0005, isolated from Thais luteostoma.</title>
        <authorList>
            <person name="Shin S.-K."/>
            <person name="Yi H."/>
        </authorList>
    </citation>
    <scope>NUCLEOTIDE SEQUENCE [LARGE SCALE GENOMIC DNA]</scope>
    <source>
        <strain evidence="8 9">LPB0005</strain>
    </source>
</reference>
<dbReference type="Pfam" id="PF00512">
    <property type="entry name" value="HisKA"/>
    <property type="match status" value="1"/>
</dbReference>
<keyword evidence="6" id="KW-0472">Membrane</keyword>
<dbReference type="InterPro" id="IPR004358">
    <property type="entry name" value="Sig_transdc_His_kin-like_C"/>
</dbReference>
<keyword evidence="5" id="KW-0418">Kinase</keyword>
<dbReference type="OrthoDB" id="1933776at2"/>
<dbReference type="Gene3D" id="3.30.565.10">
    <property type="entry name" value="Histidine kinase-like ATPase, C-terminal domain"/>
    <property type="match status" value="1"/>
</dbReference>
<dbReference type="RefSeq" id="WP_068592676.1">
    <property type="nucleotide sequence ID" value="NZ_LRXL01000045.1"/>
</dbReference>
<evidence type="ECO:0000256" key="5">
    <source>
        <dbReference type="ARBA" id="ARBA00022777"/>
    </source>
</evidence>
<dbReference type="CDD" id="cd00075">
    <property type="entry name" value="HATPase"/>
    <property type="match status" value="1"/>
</dbReference>
<feature type="transmembrane region" description="Helical" evidence="6">
    <location>
        <begin position="7"/>
        <end position="28"/>
    </location>
</feature>
<comment type="caution">
    <text evidence="8">The sequence shown here is derived from an EMBL/GenBank/DDBJ whole genome shotgun (WGS) entry which is preliminary data.</text>
</comment>
<proteinExistence type="predicted"/>
<dbReference type="CDD" id="cd00082">
    <property type="entry name" value="HisKA"/>
    <property type="match status" value="1"/>
</dbReference>
<dbReference type="GO" id="GO:0000155">
    <property type="term" value="F:phosphorelay sensor kinase activity"/>
    <property type="evidence" value="ECO:0007669"/>
    <property type="project" value="InterPro"/>
</dbReference>
<evidence type="ECO:0000256" key="4">
    <source>
        <dbReference type="ARBA" id="ARBA00022679"/>
    </source>
</evidence>
<dbReference type="SMART" id="SM00387">
    <property type="entry name" value="HATPase_c"/>
    <property type="match status" value="1"/>
</dbReference>
<dbReference type="SUPFAM" id="SSF55874">
    <property type="entry name" value="ATPase domain of HSP90 chaperone/DNA topoisomerase II/histidine kinase"/>
    <property type="match status" value="1"/>
</dbReference>
<dbReference type="AlphaFoldDB" id="A0A167GVY2"/>
<dbReference type="PROSITE" id="PS50109">
    <property type="entry name" value="HIS_KIN"/>
    <property type="match status" value="1"/>
</dbReference>
<keyword evidence="9" id="KW-1185">Reference proteome</keyword>
<keyword evidence="3" id="KW-0597">Phosphoprotein</keyword>
<dbReference type="InterPro" id="IPR003661">
    <property type="entry name" value="HisK_dim/P_dom"/>
</dbReference>
<dbReference type="Proteomes" id="UP000077013">
    <property type="component" value="Unassembled WGS sequence"/>
</dbReference>
<dbReference type="Gene3D" id="1.10.287.130">
    <property type="match status" value="1"/>
</dbReference>
<accession>A0A167GVY2</accession>